<evidence type="ECO:0000256" key="5">
    <source>
        <dbReference type="ARBA" id="ARBA00023136"/>
    </source>
</evidence>
<dbReference type="InterPro" id="IPR032694">
    <property type="entry name" value="CopC/D"/>
</dbReference>
<dbReference type="PANTHER" id="PTHR34820">
    <property type="entry name" value="INNER MEMBRANE PROTEIN YEBZ"/>
    <property type="match status" value="1"/>
</dbReference>
<evidence type="ECO:0000313" key="7">
    <source>
        <dbReference type="EMBL" id="AIY16593.1"/>
    </source>
</evidence>
<dbReference type="OrthoDB" id="5241646at2"/>
<dbReference type="InterPro" id="IPR019108">
    <property type="entry name" value="Caa3_assmbl_CtaG-rel"/>
</dbReference>
<dbReference type="Proteomes" id="UP000030300">
    <property type="component" value="Chromosome"/>
</dbReference>
<organism evidence="7 8">
    <name type="scientific">Nocardioides simplex</name>
    <name type="common">Arthrobacter simplex</name>
    <dbReference type="NCBI Taxonomy" id="2045"/>
    <lineage>
        <taxon>Bacteria</taxon>
        <taxon>Bacillati</taxon>
        <taxon>Actinomycetota</taxon>
        <taxon>Actinomycetes</taxon>
        <taxon>Propionibacteriales</taxon>
        <taxon>Nocardioidaceae</taxon>
        <taxon>Pimelobacter</taxon>
    </lineage>
</organism>
<dbReference type="EMBL" id="CP009896">
    <property type="protein sequence ID" value="AIY16593.1"/>
    <property type="molecule type" value="Genomic_DNA"/>
</dbReference>
<gene>
    <name evidence="7" type="ORF">KR76_07100</name>
</gene>
<accession>A0A0A1DJ65</accession>
<dbReference type="eggNOG" id="COG3336">
    <property type="taxonomic scope" value="Bacteria"/>
</dbReference>
<dbReference type="GO" id="GO:0005886">
    <property type="term" value="C:plasma membrane"/>
    <property type="evidence" value="ECO:0007669"/>
    <property type="project" value="UniProtKB-SubCell"/>
</dbReference>
<dbReference type="RefSeq" id="WP_038677447.1">
    <property type="nucleotide sequence ID" value="NZ_BJMC01000017.1"/>
</dbReference>
<dbReference type="HOGENOM" id="CLU_016803_0_0_11"/>
<proteinExistence type="predicted"/>
<evidence type="ECO:0000256" key="1">
    <source>
        <dbReference type="ARBA" id="ARBA00004651"/>
    </source>
</evidence>
<evidence type="ECO:0000256" key="3">
    <source>
        <dbReference type="ARBA" id="ARBA00022692"/>
    </source>
</evidence>
<evidence type="ECO:0000256" key="2">
    <source>
        <dbReference type="ARBA" id="ARBA00022475"/>
    </source>
</evidence>
<keyword evidence="3" id="KW-0812">Transmembrane</keyword>
<evidence type="ECO:0000259" key="6">
    <source>
        <dbReference type="Pfam" id="PF05425"/>
    </source>
</evidence>
<dbReference type="InterPro" id="IPR008457">
    <property type="entry name" value="Cu-R_CopD_dom"/>
</dbReference>
<dbReference type="GeneID" id="96608702"/>
<reference evidence="7 8" key="1">
    <citation type="journal article" date="2015" name="Genome Announc.">
        <title>Complete Genome Sequence of Steroid-Transforming Nocardioides simplex VKM Ac-2033D.</title>
        <authorList>
            <person name="Shtratnikova V.Y."/>
            <person name="Schelkunov M.I."/>
            <person name="Pekov Y.A."/>
            <person name="Fokina V.V."/>
            <person name="Logacheva M.D."/>
            <person name="Sokolov S.L."/>
            <person name="Bragin E.Y."/>
            <person name="Ashapkin V.V."/>
            <person name="Donova M.V."/>
        </authorList>
    </citation>
    <scope>NUCLEOTIDE SEQUENCE [LARGE SCALE GENOMIC DNA]</scope>
    <source>
        <strain evidence="7 8">VKM Ac-2033D</strain>
    </source>
</reference>
<sequence>MSAPAVRERRGLAPVGAALVLAAAVAFVLLVAGGGAPQEPIPGLPDPGRLTGWGLPALRLVSDGLAIAVVAGLLVAPLTMRRPENELGGSAFRALLPVRWLAAGWCAVVLVQVVLTYSDQFAVPVGDIRWHELRGFATGVDQPRALLAQAALLAVVAVAARWVLTARGVLVLLGLALVAVVPPILTGHASSAGNHDTAIVAMVVHVVTAVIWIAGVLALWWHLASATKVRDRALHRFSALAGWCLGLTAVSGVVSAWVRLERPADLLSAYGAGVLVKTAVIVVVGLVGLTLRRRVVASAAPDWVVLLRLTGLELLVMAVAVGAGVGLSRTPPPAPENLYTSLAEGLLGGPVPPAPTFGRLLWSFTPSGLGFLVVGLGAAAYVAGIVALRRRGDRWSPGRTVTWFAGLAVVAYATFGGLGTYAGVMFSAHMAAHMALSMVAPILLVSGRPLQLALRALPGSDVPGGTGPRQLLAAALDSRLAHLVLHPVTAALLLVGSLYVVYFSSLFDVLMRNHLGHLAMELHFLMAGLVFFEVLIGDRPGGGTSYVGRLMLLLVTMPFHAFFSISVMGSERIIGGDYFRLLDVPYVSSLLDDQHLAGAMNWALGEVPMVMVIIVLVIQWWRDDEREAKRRDRAADRDGDAELAAYNEMLKRAAKG</sequence>
<protein>
    <submittedName>
        <fullName evidence="7">Copper resistance protein D</fullName>
    </submittedName>
</protein>
<evidence type="ECO:0000313" key="8">
    <source>
        <dbReference type="Proteomes" id="UP000030300"/>
    </source>
</evidence>
<dbReference type="KEGG" id="psim:KR76_07100"/>
<name>A0A0A1DJ65_NOCSI</name>
<dbReference type="Pfam" id="PF09678">
    <property type="entry name" value="Caa3_CtaG"/>
    <property type="match status" value="1"/>
</dbReference>
<dbReference type="STRING" id="2045.KR76_07100"/>
<keyword evidence="4" id="KW-1133">Transmembrane helix</keyword>
<feature type="domain" description="Copper resistance protein D" evidence="6">
    <location>
        <begin position="232"/>
        <end position="326"/>
    </location>
</feature>
<dbReference type="AlphaFoldDB" id="A0A0A1DJ65"/>
<keyword evidence="8" id="KW-1185">Reference proteome</keyword>
<keyword evidence="2" id="KW-1003">Cell membrane</keyword>
<dbReference type="PANTHER" id="PTHR34820:SF4">
    <property type="entry name" value="INNER MEMBRANE PROTEIN YEBZ"/>
    <property type="match status" value="1"/>
</dbReference>
<evidence type="ECO:0000256" key="4">
    <source>
        <dbReference type="ARBA" id="ARBA00022989"/>
    </source>
</evidence>
<dbReference type="GO" id="GO:0006825">
    <property type="term" value="P:copper ion transport"/>
    <property type="evidence" value="ECO:0007669"/>
    <property type="project" value="InterPro"/>
</dbReference>
<comment type="subcellular location">
    <subcellularLocation>
        <location evidence="1">Cell membrane</location>
        <topology evidence="1">Multi-pass membrane protein</topology>
    </subcellularLocation>
</comment>
<keyword evidence="5" id="KW-0472">Membrane</keyword>
<dbReference type="Pfam" id="PF05425">
    <property type="entry name" value="CopD"/>
    <property type="match status" value="1"/>
</dbReference>